<dbReference type="Proteomes" id="UP000688137">
    <property type="component" value="Unassembled WGS sequence"/>
</dbReference>
<keyword evidence="2" id="KW-1185">Reference proteome</keyword>
<reference evidence="1" key="1">
    <citation type="submission" date="2021-01" db="EMBL/GenBank/DDBJ databases">
        <authorList>
            <consortium name="Genoscope - CEA"/>
            <person name="William W."/>
        </authorList>
    </citation>
    <scope>NUCLEOTIDE SEQUENCE</scope>
</reference>
<gene>
    <name evidence="1" type="ORF">PPRIM_AZ9-3.1.T0110092</name>
</gene>
<sequence length="286" mass="33404">MNKQFEQQRVASVVKRNLQKFKILVGDKEKKFNDLLTPFTKLDTFIDAKSILKSIVKPSNKILDPLATCEIQRQQQQRSTFVNGDYNSDNFYEDVDQLINHLEKEQSEMITVGTKKISKSEILEFKSKHPNYEQVSKQFAEKSRRMIANLNRQSTRIFNKKYSLIHLSPRQSISNQNIALNSERDPSSSKYSHSKHLQGLELRPQKSQFKIKTEPKSQRNYNQKIQQLINDIEGVHKQMIDETGQLQKKTSRFILNQSKSNSKIAQFDYLASDTNFAFTKIKKRII</sequence>
<evidence type="ECO:0000313" key="1">
    <source>
        <dbReference type="EMBL" id="CAD8046768.1"/>
    </source>
</evidence>
<protein>
    <submittedName>
        <fullName evidence="1">Uncharacterized protein</fullName>
    </submittedName>
</protein>
<organism evidence="1 2">
    <name type="scientific">Paramecium primaurelia</name>
    <dbReference type="NCBI Taxonomy" id="5886"/>
    <lineage>
        <taxon>Eukaryota</taxon>
        <taxon>Sar</taxon>
        <taxon>Alveolata</taxon>
        <taxon>Ciliophora</taxon>
        <taxon>Intramacronucleata</taxon>
        <taxon>Oligohymenophorea</taxon>
        <taxon>Peniculida</taxon>
        <taxon>Parameciidae</taxon>
        <taxon>Paramecium</taxon>
    </lineage>
</organism>
<evidence type="ECO:0000313" key="2">
    <source>
        <dbReference type="Proteomes" id="UP000688137"/>
    </source>
</evidence>
<dbReference type="OMA" id="VHKQMID"/>
<dbReference type="AlphaFoldDB" id="A0A8S1K8H2"/>
<accession>A0A8S1K8H2</accession>
<name>A0A8S1K8H2_PARPR</name>
<comment type="caution">
    <text evidence="1">The sequence shown here is derived from an EMBL/GenBank/DDBJ whole genome shotgun (WGS) entry which is preliminary data.</text>
</comment>
<dbReference type="EMBL" id="CAJJDM010000008">
    <property type="protein sequence ID" value="CAD8046768.1"/>
    <property type="molecule type" value="Genomic_DNA"/>
</dbReference>
<proteinExistence type="predicted"/>